<dbReference type="InParanoid" id="A0DFW2"/>
<dbReference type="AlphaFoldDB" id="A0DFW2"/>
<reference evidence="1 2" key="1">
    <citation type="journal article" date="2006" name="Nature">
        <title>Global trends of whole-genome duplications revealed by the ciliate Paramecium tetraurelia.</title>
        <authorList>
            <consortium name="Genoscope"/>
            <person name="Aury J.-M."/>
            <person name="Jaillon O."/>
            <person name="Duret L."/>
            <person name="Noel B."/>
            <person name="Jubin C."/>
            <person name="Porcel B.M."/>
            <person name="Segurens B."/>
            <person name="Daubin V."/>
            <person name="Anthouard V."/>
            <person name="Aiach N."/>
            <person name="Arnaiz O."/>
            <person name="Billaut A."/>
            <person name="Beisson J."/>
            <person name="Blanc I."/>
            <person name="Bouhouche K."/>
            <person name="Camara F."/>
            <person name="Duharcourt S."/>
            <person name="Guigo R."/>
            <person name="Gogendeau D."/>
            <person name="Katinka M."/>
            <person name="Keller A.-M."/>
            <person name="Kissmehl R."/>
            <person name="Klotz C."/>
            <person name="Koll F."/>
            <person name="Le Moue A."/>
            <person name="Lepere C."/>
            <person name="Malinsky S."/>
            <person name="Nowacki M."/>
            <person name="Nowak J.K."/>
            <person name="Plattner H."/>
            <person name="Poulain J."/>
            <person name="Ruiz F."/>
            <person name="Serrano V."/>
            <person name="Zagulski M."/>
            <person name="Dessen P."/>
            <person name="Betermier M."/>
            <person name="Weissenbach J."/>
            <person name="Scarpelli C."/>
            <person name="Schachter V."/>
            <person name="Sperling L."/>
            <person name="Meyer E."/>
            <person name="Cohen J."/>
            <person name="Wincker P."/>
        </authorList>
    </citation>
    <scope>NUCLEOTIDE SEQUENCE [LARGE SCALE GENOMIC DNA]</scope>
    <source>
        <strain evidence="1 2">Stock d4-2</strain>
    </source>
</reference>
<dbReference type="KEGG" id="ptm:GSPATT00002057001"/>
<dbReference type="RefSeq" id="XP_001449326.1">
    <property type="nucleotide sequence ID" value="XM_001449289.2"/>
</dbReference>
<dbReference type="EMBL" id="CT868429">
    <property type="protein sequence ID" value="CAK81929.1"/>
    <property type="molecule type" value="Genomic_DNA"/>
</dbReference>
<dbReference type="Proteomes" id="UP000000600">
    <property type="component" value="Unassembled WGS sequence"/>
</dbReference>
<protein>
    <submittedName>
        <fullName evidence="1">Uncharacterized protein</fullName>
    </submittedName>
</protein>
<gene>
    <name evidence="1" type="ORF">GSPATT00002057001</name>
</gene>
<evidence type="ECO:0000313" key="2">
    <source>
        <dbReference type="Proteomes" id="UP000000600"/>
    </source>
</evidence>
<proteinExistence type="predicted"/>
<dbReference type="GeneID" id="5035120"/>
<sequence length="191" mass="22751">MEDAIIKTLFVGGSRPKQEDTKFDLLIKRMMTCWMEKEREIVWSEGTSKGENERMWDSNRNQRKLGQILFDEGPFKNHTQDLDQQIRRGKSFQIFLIGCFPNNQFVTESAIRIHKEGYLKVLPEIIEAGLIIHRWDQFPDKKPQVLGPNEAKRNYHLIKDDMDILHHVLLHRSQMDYLDVFYKDKNQYNIN</sequence>
<accession>A0DFW2</accession>
<dbReference type="OrthoDB" id="322737at2759"/>
<name>A0DFW2_PARTE</name>
<keyword evidence="2" id="KW-1185">Reference proteome</keyword>
<dbReference type="HOGENOM" id="CLU_1424028_0_0_1"/>
<organism evidence="1 2">
    <name type="scientific">Paramecium tetraurelia</name>
    <dbReference type="NCBI Taxonomy" id="5888"/>
    <lineage>
        <taxon>Eukaryota</taxon>
        <taxon>Sar</taxon>
        <taxon>Alveolata</taxon>
        <taxon>Ciliophora</taxon>
        <taxon>Intramacronucleata</taxon>
        <taxon>Oligohymenophorea</taxon>
        <taxon>Peniculida</taxon>
        <taxon>Parameciidae</taxon>
        <taxon>Paramecium</taxon>
    </lineage>
</organism>
<evidence type="ECO:0000313" key="1">
    <source>
        <dbReference type="EMBL" id="CAK81929.1"/>
    </source>
</evidence>